<dbReference type="EMBL" id="MUFR01000037">
    <property type="protein sequence ID" value="OOF33176.1"/>
    <property type="molecule type" value="Genomic_DNA"/>
</dbReference>
<evidence type="ECO:0000313" key="1">
    <source>
        <dbReference type="EMBL" id="OOF33176.1"/>
    </source>
</evidence>
<gene>
    <name evidence="1" type="ORF">BZJ21_12295</name>
</gene>
<reference evidence="2" key="1">
    <citation type="submission" date="2017-01" db="EMBL/GenBank/DDBJ databases">
        <title>Draft genome of the species Salinivibrio costicola subsp. alcaliphilus.</title>
        <authorList>
            <person name="Lopez-Hermoso C."/>
            <person name="De La Haba R."/>
            <person name="Sanchez-Porro C."/>
            <person name="Ventosa A."/>
        </authorList>
    </citation>
    <scope>NUCLEOTIDE SEQUENCE [LARGE SCALE GENOMIC DNA]</scope>
    <source>
        <strain evidence="2">CBH448</strain>
    </source>
</reference>
<evidence type="ECO:0000313" key="2">
    <source>
        <dbReference type="Proteomes" id="UP000189431"/>
    </source>
</evidence>
<sequence>MTTYINYPALLIWQGDDELSYAPDSASLGRLSENLITEDDRLVDSQGVCWLSQDGGQHWQPSGQTMPLVQLVTHIQAHYAQLGQCCVRKMQFKDRATAMASLAVH</sequence>
<dbReference type="RefSeq" id="WP_077661001.1">
    <property type="nucleotide sequence ID" value="NZ_MUFR01000037.1"/>
</dbReference>
<name>A0ABX3KPW2_SALCS</name>
<protein>
    <submittedName>
        <fullName evidence="1">Uncharacterized protein</fullName>
    </submittedName>
</protein>
<dbReference type="Proteomes" id="UP000189431">
    <property type="component" value="Unassembled WGS sequence"/>
</dbReference>
<comment type="caution">
    <text evidence="1">The sequence shown here is derived from an EMBL/GenBank/DDBJ whole genome shotgun (WGS) entry which is preliminary data.</text>
</comment>
<organism evidence="1 2">
    <name type="scientific">Salinivibrio costicola subsp. alcaliphilus</name>
    <dbReference type="NCBI Taxonomy" id="272773"/>
    <lineage>
        <taxon>Bacteria</taxon>
        <taxon>Pseudomonadati</taxon>
        <taxon>Pseudomonadota</taxon>
        <taxon>Gammaproteobacteria</taxon>
        <taxon>Vibrionales</taxon>
        <taxon>Vibrionaceae</taxon>
        <taxon>Salinivibrio</taxon>
    </lineage>
</organism>
<dbReference type="InterPro" id="IPR025284">
    <property type="entry name" value="DUF4144"/>
</dbReference>
<accession>A0ABX3KPW2</accession>
<keyword evidence="2" id="KW-1185">Reference proteome</keyword>
<dbReference type="Pfam" id="PF13642">
    <property type="entry name" value="DUF4144"/>
    <property type="match status" value="1"/>
</dbReference>
<dbReference type="Gene3D" id="1.10.8.650">
    <property type="entry name" value="Uncharacterised protein PF13642 yp_926445, C-terminal domain"/>
    <property type="match status" value="1"/>
</dbReference>
<dbReference type="Gene3D" id="2.40.10.320">
    <property type="entry name" value="Uncharacterised protein PF13642 yp_926445, N-terminal domain"/>
    <property type="match status" value="1"/>
</dbReference>
<proteinExistence type="predicted"/>